<dbReference type="Proteomes" id="UP000199494">
    <property type="component" value="Unassembled WGS sequence"/>
</dbReference>
<proteinExistence type="predicted"/>
<reference evidence="1 2" key="1">
    <citation type="submission" date="2016-10" db="EMBL/GenBank/DDBJ databases">
        <authorList>
            <person name="de Groot N.N."/>
        </authorList>
    </citation>
    <scope>NUCLEOTIDE SEQUENCE [LARGE SCALE GENOMIC DNA]</scope>
    <source>
        <strain evidence="1 2">CGMCC 4.5506</strain>
    </source>
</reference>
<protein>
    <submittedName>
        <fullName evidence="1">Uncharacterized protein</fullName>
    </submittedName>
</protein>
<name>A0A222VQL0_9PSEU</name>
<evidence type="ECO:0000313" key="2">
    <source>
        <dbReference type="Proteomes" id="UP000199494"/>
    </source>
</evidence>
<keyword evidence="2" id="KW-1185">Reference proteome</keyword>
<dbReference type="EMBL" id="FMZE01000005">
    <property type="protein sequence ID" value="SDD01026.1"/>
    <property type="molecule type" value="Genomic_DNA"/>
</dbReference>
<sequence length="157" mass="17116">MSTEEKASALLNGTHVALGGRYDLARERAVDGEHERRRRLGVFTWLFWVILGFVGGYFAVYFLSLFGIADFGFDQAAELFNVITIAIAIIAFSLAFYSLYASTSEDDPGRTSAAAVPSPEAAVAAVREEELVRRLASIERKLDALGKAGVPSAREPR</sequence>
<organism evidence="1 2">
    <name type="scientific">Prauserella marina</name>
    <dbReference type="NCBI Taxonomy" id="530584"/>
    <lineage>
        <taxon>Bacteria</taxon>
        <taxon>Bacillati</taxon>
        <taxon>Actinomycetota</taxon>
        <taxon>Actinomycetes</taxon>
        <taxon>Pseudonocardiales</taxon>
        <taxon>Pseudonocardiaceae</taxon>
        <taxon>Prauserella</taxon>
    </lineage>
</organism>
<dbReference type="KEGG" id="pmad:BAY61_15620"/>
<accession>A0A222VQL0</accession>
<dbReference type="RefSeq" id="WP_091804457.1">
    <property type="nucleotide sequence ID" value="NZ_CP016353.1"/>
</dbReference>
<dbReference type="STRING" id="530584.SAMN05421630_105170"/>
<evidence type="ECO:0000313" key="1">
    <source>
        <dbReference type="EMBL" id="SDD01026.1"/>
    </source>
</evidence>
<dbReference type="AlphaFoldDB" id="A0A222VQL0"/>
<gene>
    <name evidence="1" type="ORF">SAMN05421630_105170</name>
</gene>